<dbReference type="EMBL" id="JACVVK020000002">
    <property type="protein sequence ID" value="KAK7508128.1"/>
    <property type="molecule type" value="Genomic_DNA"/>
</dbReference>
<evidence type="ECO:0000313" key="2">
    <source>
        <dbReference type="Proteomes" id="UP001519460"/>
    </source>
</evidence>
<gene>
    <name evidence="1" type="ORF">BaRGS_00000367</name>
</gene>
<reference evidence="1 2" key="1">
    <citation type="journal article" date="2023" name="Sci. Data">
        <title>Genome assembly of the Korean intertidal mud-creeper Batillaria attramentaria.</title>
        <authorList>
            <person name="Patra A.K."/>
            <person name="Ho P.T."/>
            <person name="Jun S."/>
            <person name="Lee S.J."/>
            <person name="Kim Y."/>
            <person name="Won Y.J."/>
        </authorList>
    </citation>
    <scope>NUCLEOTIDE SEQUENCE [LARGE SCALE GENOMIC DNA]</scope>
    <source>
        <strain evidence="1">Wonlab-2016</strain>
    </source>
</reference>
<evidence type="ECO:0000313" key="1">
    <source>
        <dbReference type="EMBL" id="KAK7508128.1"/>
    </source>
</evidence>
<comment type="caution">
    <text evidence="1">The sequence shown here is derived from an EMBL/GenBank/DDBJ whole genome shotgun (WGS) entry which is preliminary data.</text>
</comment>
<keyword evidence="2" id="KW-1185">Reference proteome</keyword>
<sequence length="130" mass="13787">MRRSSSDQGLRSRQLMLMRTRLNQGSRASAQTAGELKGCLLSKLSVANFWLAGTSAEQLVGGAPLLVPQPPHQTGAVIGRISGGGVDLGAGAKIFQGKIFGRSKTVGRSRVTPIIAVRMQMKLCPFIIVN</sequence>
<accession>A0ABD0MA53</accession>
<proteinExistence type="predicted"/>
<dbReference type="Proteomes" id="UP001519460">
    <property type="component" value="Unassembled WGS sequence"/>
</dbReference>
<organism evidence="1 2">
    <name type="scientific">Batillaria attramentaria</name>
    <dbReference type="NCBI Taxonomy" id="370345"/>
    <lineage>
        <taxon>Eukaryota</taxon>
        <taxon>Metazoa</taxon>
        <taxon>Spiralia</taxon>
        <taxon>Lophotrochozoa</taxon>
        <taxon>Mollusca</taxon>
        <taxon>Gastropoda</taxon>
        <taxon>Caenogastropoda</taxon>
        <taxon>Sorbeoconcha</taxon>
        <taxon>Cerithioidea</taxon>
        <taxon>Batillariidae</taxon>
        <taxon>Batillaria</taxon>
    </lineage>
</organism>
<dbReference type="AlphaFoldDB" id="A0ABD0MA53"/>
<name>A0ABD0MA53_9CAEN</name>
<protein>
    <submittedName>
        <fullName evidence="1">Uncharacterized protein</fullName>
    </submittedName>
</protein>